<keyword evidence="3" id="KW-0539">Nucleus</keyword>
<evidence type="ECO:0000256" key="2">
    <source>
        <dbReference type="ARBA" id="ARBA00006809"/>
    </source>
</evidence>
<dbReference type="GO" id="GO:0005730">
    <property type="term" value="C:nucleolus"/>
    <property type="evidence" value="ECO:0007669"/>
    <property type="project" value="InterPro"/>
</dbReference>
<evidence type="ECO:0000256" key="3">
    <source>
        <dbReference type="ARBA" id="ARBA00023242"/>
    </source>
</evidence>
<dbReference type="Proteomes" id="UP000094385">
    <property type="component" value="Unassembled WGS sequence"/>
</dbReference>
<evidence type="ECO:0000256" key="1">
    <source>
        <dbReference type="ARBA" id="ARBA00004123"/>
    </source>
</evidence>
<gene>
    <name evidence="5" type="ORF">LIPSTDRAFT_1855</name>
</gene>
<feature type="compositionally biased region" description="Acidic residues" evidence="4">
    <location>
        <begin position="757"/>
        <end position="787"/>
    </location>
</feature>
<feature type="region of interest" description="Disordered" evidence="4">
    <location>
        <begin position="835"/>
        <end position="859"/>
    </location>
</feature>
<evidence type="ECO:0000313" key="6">
    <source>
        <dbReference type="Proteomes" id="UP000094385"/>
    </source>
</evidence>
<reference evidence="5 6" key="1">
    <citation type="journal article" date="2016" name="Proc. Natl. Acad. Sci. U.S.A.">
        <title>Comparative genomics of biotechnologically important yeasts.</title>
        <authorList>
            <person name="Riley R."/>
            <person name="Haridas S."/>
            <person name="Wolfe K.H."/>
            <person name="Lopes M.R."/>
            <person name="Hittinger C.T."/>
            <person name="Goeker M."/>
            <person name="Salamov A.A."/>
            <person name="Wisecaver J.H."/>
            <person name="Long T.M."/>
            <person name="Calvey C.H."/>
            <person name="Aerts A.L."/>
            <person name="Barry K.W."/>
            <person name="Choi C."/>
            <person name="Clum A."/>
            <person name="Coughlan A.Y."/>
            <person name="Deshpande S."/>
            <person name="Douglass A.P."/>
            <person name="Hanson S.J."/>
            <person name="Klenk H.-P."/>
            <person name="LaButti K.M."/>
            <person name="Lapidus A."/>
            <person name="Lindquist E.A."/>
            <person name="Lipzen A.M."/>
            <person name="Meier-Kolthoff J.P."/>
            <person name="Ohm R.A."/>
            <person name="Otillar R.P."/>
            <person name="Pangilinan J.L."/>
            <person name="Peng Y."/>
            <person name="Rokas A."/>
            <person name="Rosa C.A."/>
            <person name="Scheuner C."/>
            <person name="Sibirny A.A."/>
            <person name="Slot J.C."/>
            <person name="Stielow J.B."/>
            <person name="Sun H."/>
            <person name="Kurtzman C.P."/>
            <person name="Blackwell M."/>
            <person name="Grigoriev I.V."/>
            <person name="Jeffries T.W."/>
        </authorList>
    </citation>
    <scope>NUCLEOTIDE SEQUENCE [LARGE SCALE GENOMIC DNA]</scope>
    <source>
        <strain evidence="5 6">NRRL Y-11557</strain>
    </source>
</reference>
<dbReference type="EMBL" id="KV454291">
    <property type="protein sequence ID" value="ODQ75120.1"/>
    <property type="molecule type" value="Genomic_DNA"/>
</dbReference>
<feature type="region of interest" description="Disordered" evidence="4">
    <location>
        <begin position="754"/>
        <end position="822"/>
    </location>
</feature>
<dbReference type="InterPro" id="IPR016024">
    <property type="entry name" value="ARM-type_fold"/>
</dbReference>
<keyword evidence="6" id="KW-1185">Reference proteome</keyword>
<dbReference type="SUPFAM" id="SSF48371">
    <property type="entry name" value="ARM repeat"/>
    <property type="match status" value="1"/>
</dbReference>
<evidence type="ECO:0000256" key="4">
    <source>
        <dbReference type="SAM" id="MobiDB-lite"/>
    </source>
</evidence>
<dbReference type="Pfam" id="PF04931">
    <property type="entry name" value="DNA_pol_phi"/>
    <property type="match status" value="1"/>
</dbReference>
<protein>
    <recommendedName>
        <fullName evidence="7">DNA polymerase V</fullName>
    </recommendedName>
</protein>
<dbReference type="InterPro" id="IPR007015">
    <property type="entry name" value="DNA_pol_V/MYBBP1A"/>
</dbReference>
<dbReference type="OrthoDB" id="342531at2759"/>
<dbReference type="STRING" id="675824.A0A1E3QBW8"/>
<dbReference type="GO" id="GO:0000182">
    <property type="term" value="F:rDNA binding"/>
    <property type="evidence" value="ECO:0007669"/>
    <property type="project" value="TreeGrafter"/>
</dbReference>
<evidence type="ECO:0008006" key="7">
    <source>
        <dbReference type="Google" id="ProtNLM"/>
    </source>
</evidence>
<name>A0A1E3QBW8_LIPST</name>
<comment type="similarity">
    <text evidence="2">Belongs to the MYBBP1A family.</text>
</comment>
<evidence type="ECO:0000313" key="5">
    <source>
        <dbReference type="EMBL" id="ODQ75120.1"/>
    </source>
</evidence>
<dbReference type="GO" id="GO:0006355">
    <property type="term" value="P:regulation of DNA-templated transcription"/>
    <property type="evidence" value="ECO:0007669"/>
    <property type="project" value="InterPro"/>
</dbReference>
<comment type="subcellular location">
    <subcellularLocation>
        <location evidence="1">Nucleus</location>
    </subcellularLocation>
</comment>
<dbReference type="PANTHER" id="PTHR13213:SF2">
    <property type="entry name" value="MYB-BINDING PROTEIN 1A"/>
    <property type="match status" value="1"/>
</dbReference>
<accession>A0A1E3QBW8</accession>
<feature type="compositionally biased region" description="Acidic residues" evidence="4">
    <location>
        <begin position="848"/>
        <end position="859"/>
    </location>
</feature>
<sequence>MSSKEDKYPVELYKRLGDSDAAIRELAADEILTGLIKENNLLKWNQAIERLLSGIGSPQRTIRLGYSNLLGDVLYTIRDEVSTKQFCKILAVDKIPMKEPNGTDRQVPALQVLLAVHTYLCHKKLVSNPKLASTDINSMFDILFKVAERATFVRELAFAILCNALITLPDRLVDSGLQFYIIRRLADEKKTYFALEGVAVYLSIRSRTNFDVTLGQKKKNKYIYWNYANPLARSNFDMLSKIINEAQLNVRSPSLEQLTGTDESDFSYLQVHSWRKRRHCVWDAIANMYATPNTHNPPAAGTEEYKAETVPLQMIWAKVDSKYFVTELDYDNNDKCITGCNILAVFIRTVDIDYFGQLFTRNVSRELTLRDEMYAYSSNDRLRSFAVKRVAAAVKARCEEHPLDVPVTWKLLLSHVPTFDKNTLSALSSIVAEYSDDEVLIDGTYNMLEDLYLRPTGQVLEHSARSIGDLRREILGIVFQLLKSTRQCSFTFSTWRKSAIKLLVWTACFKTIDPTSELYAAPELAQPQVVLAKQRLESSMTFLIGENTQKPFADGGDHQLSWPYLTVQVLQELEVDKDRYTLVNPVDQTLIKKATKILNGLQSLKSGESTNPKVNLIEIFVSLIVLFIYTGSAVNEELEDVIKFGSTITNDILKERRQNLKNHDNRARKNKKRKVNASESISSNLDCVEEEDLIEGNVGPVLVEMILAFSTKKSTVLKETCENLMKWFANLIDEEALQLFYNVLQAKENLSGQNELFDVEDDEVDMEHEDDEDEEDEEDIESSDDENVSNSADNGDDDSDSDSVSIQDAEDVGTAQSDDQNKNFEEALSQVLGVGDISKKRKMPGDNADSDSGSEEDMTDEQMLALDHHIAVLFKDRVSGSNNKQTIASRKKLEKQAKENVVFAKTRTLDMLNAFVRSFAGKTATGTANVSENVGRLIISMIMPLLKLIKTTTNDGIRSRTYLFIRTEVSRAQFEVSYTDDIYELLTAVLNETAHTNGSTYTNACAAVAMFLCKLLYKSGAGKKHPEVLSKLMTIYTDFMKKWAMDKKLANSSNLFIEFIRWVEEERRK</sequence>
<proteinExistence type="inferred from homology"/>
<dbReference type="PANTHER" id="PTHR13213">
    <property type="entry name" value="MYB-BINDING PROTEIN 1A FAMILY MEMBER"/>
    <property type="match status" value="1"/>
</dbReference>
<organism evidence="5 6">
    <name type="scientific">Lipomyces starkeyi NRRL Y-11557</name>
    <dbReference type="NCBI Taxonomy" id="675824"/>
    <lineage>
        <taxon>Eukaryota</taxon>
        <taxon>Fungi</taxon>
        <taxon>Dikarya</taxon>
        <taxon>Ascomycota</taxon>
        <taxon>Saccharomycotina</taxon>
        <taxon>Lipomycetes</taxon>
        <taxon>Lipomycetales</taxon>
        <taxon>Lipomycetaceae</taxon>
        <taxon>Lipomyces</taxon>
    </lineage>
</organism>
<dbReference type="AlphaFoldDB" id="A0A1E3QBW8"/>